<gene>
    <name evidence="1" type="ORF">CARN6_2550</name>
</gene>
<reference evidence="1" key="1">
    <citation type="submission" date="2009-10" db="EMBL/GenBank/DDBJ databases">
        <title>Diversity of trophic interactions inside an arsenic-rich microbial ecosystem.</title>
        <authorList>
            <person name="Bertin P.N."/>
            <person name="Heinrich-Salmeron A."/>
            <person name="Pelletier E."/>
            <person name="Goulhen-Chollet F."/>
            <person name="Arsene-Ploetze F."/>
            <person name="Gallien S."/>
            <person name="Calteau A."/>
            <person name="Vallenet D."/>
            <person name="Casiot C."/>
            <person name="Chane-Woon-Ming B."/>
            <person name="Giloteaux L."/>
            <person name="Barakat M."/>
            <person name="Bonnefoy V."/>
            <person name="Bruneel O."/>
            <person name="Chandler M."/>
            <person name="Cleiss J."/>
            <person name="Duran R."/>
            <person name="Elbaz-Poulichet F."/>
            <person name="Fonknechten N."/>
            <person name="Lauga B."/>
            <person name="Mornico D."/>
            <person name="Ortet P."/>
            <person name="Schaeffer C."/>
            <person name="Siguier P."/>
            <person name="Alexander Thil Smith A."/>
            <person name="Van Dorsselaer A."/>
            <person name="Weissenbach J."/>
            <person name="Medigue C."/>
            <person name="Le Paslier D."/>
        </authorList>
    </citation>
    <scope>NUCLEOTIDE SEQUENCE</scope>
</reference>
<protein>
    <submittedName>
        <fullName evidence="1">Uncharacterized protein</fullName>
    </submittedName>
</protein>
<comment type="caution">
    <text evidence="1">The sequence shown here is derived from an EMBL/GenBank/DDBJ whole genome shotgun (WGS) entry which is preliminary data.</text>
</comment>
<organism evidence="1">
    <name type="scientific">mine drainage metagenome</name>
    <dbReference type="NCBI Taxonomy" id="410659"/>
    <lineage>
        <taxon>unclassified sequences</taxon>
        <taxon>metagenomes</taxon>
        <taxon>ecological metagenomes</taxon>
    </lineage>
</organism>
<proteinExistence type="predicted"/>
<dbReference type="AlphaFoldDB" id="E6QP39"/>
<name>E6QP39_9ZZZZ</name>
<sequence>MFCVAAADVEEVPVEELGGLGDGLGNELVPLFFAVFVEAALAEKVFVGESFTPGVVGELEAGAEMSVGEERRAESGAEGETEFDALAVDGSVALNGGVVGQADRLFPAFLQGFFKREICPCRVEVEGGQGGSVLDDSGKADRDAIKGGHLFFQCFENGENAVGGGGVGS</sequence>
<dbReference type="EMBL" id="CABQ01000305">
    <property type="protein sequence ID" value="CBI09010.1"/>
    <property type="molecule type" value="Genomic_DNA"/>
</dbReference>
<accession>E6QP39</accession>
<evidence type="ECO:0000313" key="1">
    <source>
        <dbReference type="EMBL" id="CBI09010.1"/>
    </source>
</evidence>